<dbReference type="CDD" id="cd01887">
    <property type="entry name" value="IF2_eIF5B"/>
    <property type="match status" value="1"/>
</dbReference>
<dbReference type="GO" id="GO:0003924">
    <property type="term" value="F:GTPase activity"/>
    <property type="evidence" value="ECO:0007669"/>
    <property type="project" value="UniProtKB-UniRule"/>
</dbReference>
<accession>A0A1Y6HJV9</accession>
<organism evidence="15 16">
    <name type="scientific">Xanthomonas fragariae</name>
    <dbReference type="NCBI Taxonomy" id="48664"/>
    <lineage>
        <taxon>Bacteria</taxon>
        <taxon>Pseudomonadati</taxon>
        <taxon>Pseudomonadota</taxon>
        <taxon>Gammaproteobacteria</taxon>
        <taxon>Lysobacterales</taxon>
        <taxon>Lysobacteraceae</taxon>
        <taxon>Xanthomonas</taxon>
    </lineage>
</organism>
<comment type="subcellular location">
    <subcellularLocation>
        <location evidence="1 10 12">Cytoplasm</location>
    </subcellularLocation>
</comment>
<evidence type="ECO:0000256" key="9">
    <source>
        <dbReference type="ARBA" id="ARBA00025162"/>
    </source>
</evidence>
<dbReference type="Gene3D" id="2.40.30.10">
    <property type="entry name" value="Translation factors"/>
    <property type="match status" value="2"/>
</dbReference>
<keyword evidence="4 10" id="KW-0963">Cytoplasm</keyword>
<keyword evidence="8 10" id="KW-0342">GTP-binding</keyword>
<evidence type="ECO:0000256" key="7">
    <source>
        <dbReference type="ARBA" id="ARBA00022917"/>
    </source>
</evidence>
<dbReference type="InterPro" id="IPR023115">
    <property type="entry name" value="TIF_IF2_dom3"/>
</dbReference>
<sequence length="903" mass="96254">MSQQTTIRKLAELVNTPVDKLLVQLAEAGMKFSGPDQVVTSTEKMKLLGFLRRTHGKAETPAEAASEAAKKITLNRRKLQEVTVSAGRTKTTVNVEVRQKRTYVRSENEGSGRPERMTPDEERADILRKLAASRQRNLDEQQALAESDRVRDEAIQRKRDEEQAARDRVQAERKAAEEATAAASAPAPVAATPAPSAAPPAARAPSSPSSALRPARPGSASPASRPATPARPEDRSNAAKHKTRGSHAMVAGVEDDDATKRFAGQLHLSAADRARRSNVRGKPTGRPGSSSSRRGNDSGRGNQGNSGPHGFERPTAPVVREVAIGETITVADLAQKLALKGGDVVKALFKMGVMATITQSIDHDTAALVTEELGHKALRADNADFEDALLAHAEDAQGDTTPRPPVVTIMGHVDHGKTSLLDYIRRTKIASGEAGGITQHIGAYHVETGRGVISFLDTPGHAAFTSMRARGAKITDIVVLVVAADDGVMPQTKEAVAHAKAAGVPLIVAVNKIDKAGADPLRVKNELLAENVVAEEFGGDTQFIEVSAKVGTGVDTLLDAISLQAEVLELKALPEGRASGTVIESSLDKGRGPVATVLVQQGALKKGDYLVCGIQYGRVRALFDETGHQPALAGPSIPVQVLGLSGVPEAGDDFVVVDDERLAKDVAQQRETKRRESRLVASASNRMEDILSQMGKGEGQQVLNLVIKADVQGSVEALKQSLVALSNDDIRINVIHSGVGGITESDANSAAASKATVIGFNVRADASARRIVESNGIDLRYFSIIYDVIDQVKQVASGLLGVEIREEIIGIAQVRDVFRSSKFGAVAGCMIIEGVVKRSKPIRVLRDSVVVFEGELESLRRFKENVEEVRNGTECGIGVKAYNDVKAGDQIECFERIEVARTL</sequence>
<dbReference type="Pfam" id="PF11987">
    <property type="entry name" value="IF-2"/>
    <property type="match status" value="1"/>
</dbReference>
<gene>
    <name evidence="10 15" type="primary">infB</name>
    <name evidence="15" type="ORF">PD5205_01524</name>
</gene>
<dbReference type="CDD" id="cd03702">
    <property type="entry name" value="IF2_mtIF2_II"/>
    <property type="match status" value="1"/>
</dbReference>
<evidence type="ECO:0000256" key="10">
    <source>
        <dbReference type="HAMAP-Rule" id="MF_00100"/>
    </source>
</evidence>
<dbReference type="RefSeq" id="WP_002810197.1">
    <property type="nucleotide sequence ID" value="NZ_CP016830.1"/>
</dbReference>
<dbReference type="InterPro" id="IPR000795">
    <property type="entry name" value="T_Tr_GTP-bd_dom"/>
</dbReference>
<dbReference type="FunFam" id="2.40.30.10:FF:000008">
    <property type="entry name" value="Translation initiation factor IF-2"/>
    <property type="match status" value="1"/>
</dbReference>
<protein>
    <recommendedName>
        <fullName evidence="3 10">Translation initiation factor IF-2</fullName>
    </recommendedName>
</protein>
<evidence type="ECO:0000256" key="5">
    <source>
        <dbReference type="ARBA" id="ARBA00022540"/>
    </source>
</evidence>
<proteinExistence type="inferred from homology"/>
<reference evidence="15 16" key="1">
    <citation type="submission" date="2017-05" db="EMBL/GenBank/DDBJ databases">
        <authorList>
            <person name="Song R."/>
            <person name="Chenine A.L."/>
            <person name="Ruprecht R.M."/>
        </authorList>
    </citation>
    <scope>NUCLEOTIDE SEQUENCE [LARGE SCALE GENOMIC DNA]</scope>
    <source>
        <strain evidence="15">PD5205</strain>
    </source>
</reference>
<feature type="binding site" evidence="10">
    <location>
        <begin position="411"/>
        <end position="418"/>
    </location>
    <ligand>
        <name>GTP</name>
        <dbReference type="ChEBI" id="CHEBI:37565"/>
    </ligand>
</feature>
<dbReference type="InterPro" id="IPR013575">
    <property type="entry name" value="IF2_assoc_dom_bac"/>
</dbReference>
<dbReference type="SUPFAM" id="SSF52540">
    <property type="entry name" value="P-loop containing nucleoside triphosphate hydrolases"/>
    <property type="match status" value="1"/>
</dbReference>
<dbReference type="InterPro" id="IPR036925">
    <property type="entry name" value="TIF_IF2_dom3_sf"/>
</dbReference>
<dbReference type="GO" id="GO:0005525">
    <property type="term" value="F:GTP binding"/>
    <property type="evidence" value="ECO:0007669"/>
    <property type="project" value="UniProtKB-KW"/>
</dbReference>
<dbReference type="InterPro" id="IPR000178">
    <property type="entry name" value="TF_IF2_bacterial-like"/>
</dbReference>
<dbReference type="OrthoDB" id="9811804at2"/>
<dbReference type="InterPro" id="IPR006847">
    <property type="entry name" value="IF2_N"/>
</dbReference>
<dbReference type="KEGG" id="xfr:BER92_07325"/>
<dbReference type="PROSITE" id="PS01176">
    <property type="entry name" value="IF2"/>
    <property type="match status" value="1"/>
</dbReference>
<evidence type="ECO:0000256" key="2">
    <source>
        <dbReference type="ARBA" id="ARBA00007733"/>
    </source>
</evidence>
<dbReference type="SUPFAM" id="SSF50447">
    <property type="entry name" value="Translation proteins"/>
    <property type="match status" value="2"/>
</dbReference>
<dbReference type="InterPro" id="IPR053905">
    <property type="entry name" value="EF-G-like_DII"/>
</dbReference>
<dbReference type="STRING" id="48664.BER92_07325"/>
<dbReference type="GO" id="GO:0003743">
    <property type="term" value="F:translation initiation factor activity"/>
    <property type="evidence" value="ECO:0007669"/>
    <property type="project" value="UniProtKB-UniRule"/>
</dbReference>
<evidence type="ECO:0000256" key="4">
    <source>
        <dbReference type="ARBA" id="ARBA00022490"/>
    </source>
</evidence>
<evidence type="ECO:0000256" key="8">
    <source>
        <dbReference type="ARBA" id="ARBA00023134"/>
    </source>
</evidence>
<feature type="compositionally biased region" description="Low complexity" evidence="13">
    <location>
        <begin position="178"/>
        <end position="230"/>
    </location>
</feature>
<dbReference type="Gene3D" id="3.40.50.10050">
    <property type="entry name" value="Translation initiation factor IF- 2, domain 3"/>
    <property type="match status" value="1"/>
</dbReference>
<evidence type="ECO:0000256" key="6">
    <source>
        <dbReference type="ARBA" id="ARBA00022741"/>
    </source>
</evidence>
<dbReference type="FunFam" id="3.40.50.300:FF:000019">
    <property type="entry name" value="Translation initiation factor IF-2"/>
    <property type="match status" value="1"/>
</dbReference>
<evidence type="ECO:0000259" key="14">
    <source>
        <dbReference type="PROSITE" id="PS51722"/>
    </source>
</evidence>
<dbReference type="PROSITE" id="PS51722">
    <property type="entry name" value="G_TR_2"/>
    <property type="match status" value="1"/>
</dbReference>
<feature type="region of interest" description="G-domain" evidence="10">
    <location>
        <begin position="405"/>
        <end position="553"/>
    </location>
</feature>
<dbReference type="PANTHER" id="PTHR43381">
    <property type="entry name" value="TRANSLATION INITIATION FACTOR IF-2-RELATED"/>
    <property type="match status" value="1"/>
</dbReference>
<feature type="region of interest" description="Disordered" evidence="13">
    <location>
        <begin position="268"/>
        <end position="315"/>
    </location>
</feature>
<dbReference type="InterPro" id="IPR015760">
    <property type="entry name" value="TIF_IF2"/>
</dbReference>
<dbReference type="NCBIfam" id="TIGR00487">
    <property type="entry name" value="IF-2"/>
    <property type="match status" value="1"/>
</dbReference>
<dbReference type="Pfam" id="PF22042">
    <property type="entry name" value="EF-G_D2"/>
    <property type="match status" value="1"/>
</dbReference>
<keyword evidence="5 10" id="KW-0396">Initiation factor</keyword>
<dbReference type="Pfam" id="PF00009">
    <property type="entry name" value="GTP_EFTU"/>
    <property type="match status" value="1"/>
</dbReference>
<dbReference type="Proteomes" id="UP000195953">
    <property type="component" value="Chromosome 1"/>
</dbReference>
<dbReference type="Gene3D" id="3.30.56.50">
    <property type="entry name" value="Putative DNA-binding domain, N-terminal subdomain of bacterial translation initiation factor IF2"/>
    <property type="match status" value="1"/>
</dbReference>
<comment type="function">
    <text evidence="9 10 11">One of the essential components for the initiation of protein synthesis. Protects formylmethionyl-tRNA from spontaneous hydrolysis and promotes its binding to the 30S ribosomal subunits. Also involved in the hydrolysis of GTP during the formation of the 70S ribosomal complex.</text>
</comment>
<feature type="compositionally biased region" description="Basic and acidic residues" evidence="13">
    <location>
        <begin position="146"/>
        <end position="177"/>
    </location>
</feature>
<dbReference type="SUPFAM" id="SSF52156">
    <property type="entry name" value="Initiation factor IF2/eIF5b, domain 3"/>
    <property type="match status" value="1"/>
</dbReference>
<evidence type="ECO:0000256" key="11">
    <source>
        <dbReference type="RuleBase" id="RU000644"/>
    </source>
</evidence>
<dbReference type="Pfam" id="PF03144">
    <property type="entry name" value="GTP_EFTU_D2"/>
    <property type="match status" value="1"/>
</dbReference>
<evidence type="ECO:0000256" key="13">
    <source>
        <dbReference type="SAM" id="MobiDB-lite"/>
    </source>
</evidence>
<dbReference type="InterPro" id="IPR004161">
    <property type="entry name" value="EFTu-like_2"/>
</dbReference>
<dbReference type="FunFam" id="2.40.30.10:FF:000054">
    <property type="entry name" value="Translation initiation factor IF-2"/>
    <property type="match status" value="1"/>
</dbReference>
<feature type="region of interest" description="Disordered" evidence="13">
    <location>
        <begin position="137"/>
        <end position="256"/>
    </location>
</feature>
<dbReference type="InterPro" id="IPR044145">
    <property type="entry name" value="IF2_II"/>
</dbReference>
<dbReference type="GO" id="GO:0005829">
    <property type="term" value="C:cytosol"/>
    <property type="evidence" value="ECO:0007669"/>
    <property type="project" value="TreeGrafter"/>
</dbReference>
<feature type="domain" description="Tr-type G" evidence="14">
    <location>
        <begin position="402"/>
        <end position="571"/>
    </location>
</feature>
<feature type="region of interest" description="Disordered" evidence="13">
    <location>
        <begin position="102"/>
        <end position="122"/>
    </location>
</feature>
<keyword evidence="7 10" id="KW-0648">Protein biosynthesis</keyword>
<evidence type="ECO:0000313" key="15">
    <source>
        <dbReference type="EMBL" id="SMR02831.1"/>
    </source>
</evidence>
<feature type="binding site" evidence="10">
    <location>
        <begin position="457"/>
        <end position="461"/>
    </location>
    <ligand>
        <name>GTP</name>
        <dbReference type="ChEBI" id="CHEBI:37565"/>
    </ligand>
</feature>
<name>A0A1Y6HJV9_9XANT</name>
<evidence type="ECO:0000313" key="16">
    <source>
        <dbReference type="Proteomes" id="UP000195953"/>
    </source>
</evidence>
<feature type="binding site" evidence="10">
    <location>
        <begin position="511"/>
        <end position="514"/>
    </location>
    <ligand>
        <name>GTP</name>
        <dbReference type="ChEBI" id="CHEBI:37565"/>
    </ligand>
</feature>
<dbReference type="FunFam" id="3.40.50.10050:FF:000001">
    <property type="entry name" value="Translation initiation factor IF-2"/>
    <property type="match status" value="1"/>
</dbReference>
<evidence type="ECO:0000256" key="3">
    <source>
        <dbReference type="ARBA" id="ARBA00020675"/>
    </source>
</evidence>
<dbReference type="InterPro" id="IPR005225">
    <property type="entry name" value="Small_GTP-bd"/>
</dbReference>
<evidence type="ECO:0000256" key="1">
    <source>
        <dbReference type="ARBA" id="ARBA00004496"/>
    </source>
</evidence>
<dbReference type="eggNOG" id="COG0532">
    <property type="taxonomic scope" value="Bacteria"/>
</dbReference>
<dbReference type="SUPFAM" id="SSF46955">
    <property type="entry name" value="Putative DNA-binding domain"/>
    <property type="match status" value="1"/>
</dbReference>
<dbReference type="AlphaFoldDB" id="A0A1Y6HJV9"/>
<comment type="similarity">
    <text evidence="2 10 11">Belongs to the TRAFAC class translation factor GTPase superfamily. Classic translation factor GTPase family. IF-2 subfamily.</text>
</comment>
<dbReference type="InterPro" id="IPR009000">
    <property type="entry name" value="Transl_B-barrel_sf"/>
</dbReference>
<evidence type="ECO:0000256" key="12">
    <source>
        <dbReference type="RuleBase" id="RU000645"/>
    </source>
</evidence>
<dbReference type="NCBIfam" id="TIGR00231">
    <property type="entry name" value="small_GTP"/>
    <property type="match status" value="1"/>
</dbReference>
<dbReference type="CDD" id="cd03692">
    <property type="entry name" value="mtIF2_IVc"/>
    <property type="match status" value="1"/>
</dbReference>
<dbReference type="Gene3D" id="3.40.50.300">
    <property type="entry name" value="P-loop containing nucleotide triphosphate hydrolases"/>
    <property type="match status" value="1"/>
</dbReference>
<feature type="compositionally biased region" description="Basic and acidic residues" evidence="13">
    <location>
        <begin position="104"/>
        <end position="122"/>
    </location>
</feature>
<dbReference type="HAMAP" id="MF_00100_B">
    <property type="entry name" value="IF_2_B"/>
    <property type="match status" value="1"/>
</dbReference>
<dbReference type="InterPro" id="IPR027417">
    <property type="entry name" value="P-loop_NTPase"/>
</dbReference>
<keyword evidence="6 10" id="KW-0547">Nucleotide-binding</keyword>
<dbReference type="Pfam" id="PF08364">
    <property type="entry name" value="IF2_assoc"/>
    <property type="match status" value="1"/>
</dbReference>
<dbReference type="Pfam" id="PF04760">
    <property type="entry name" value="IF2_N"/>
    <property type="match status" value="1"/>
</dbReference>
<feature type="compositionally biased region" description="Low complexity" evidence="13">
    <location>
        <begin position="285"/>
        <end position="306"/>
    </location>
</feature>
<dbReference type="InterPro" id="IPR009061">
    <property type="entry name" value="DNA-bd_dom_put_sf"/>
</dbReference>
<dbReference type="PANTHER" id="PTHR43381:SF5">
    <property type="entry name" value="TR-TYPE G DOMAIN-CONTAINING PROTEIN"/>
    <property type="match status" value="1"/>
</dbReference>
<dbReference type="EMBL" id="LT853885">
    <property type="protein sequence ID" value="SMR02831.1"/>
    <property type="molecule type" value="Genomic_DNA"/>
</dbReference>